<dbReference type="SUPFAM" id="SSF52467">
    <property type="entry name" value="DHS-like NAD/FAD-binding domain"/>
    <property type="match status" value="1"/>
</dbReference>
<dbReference type="InterPro" id="IPR029061">
    <property type="entry name" value="THDP-binding"/>
</dbReference>
<dbReference type="Pfam" id="PF02776">
    <property type="entry name" value="TPP_enzyme_N"/>
    <property type="match status" value="1"/>
</dbReference>
<dbReference type="GO" id="GO:0000287">
    <property type="term" value="F:magnesium ion binding"/>
    <property type="evidence" value="ECO:0007669"/>
    <property type="project" value="InterPro"/>
</dbReference>
<evidence type="ECO:0000256" key="3">
    <source>
        <dbReference type="RuleBase" id="RU362132"/>
    </source>
</evidence>
<protein>
    <submittedName>
        <fullName evidence="7">Unannotated protein</fullName>
    </submittedName>
</protein>
<gene>
    <name evidence="7" type="ORF">UFOPK3167_00800</name>
</gene>
<dbReference type="GO" id="GO:0005948">
    <property type="term" value="C:acetolactate synthase complex"/>
    <property type="evidence" value="ECO:0007669"/>
    <property type="project" value="TreeGrafter"/>
</dbReference>
<keyword evidence="2 3" id="KW-0786">Thiamine pyrophosphate</keyword>
<accession>A0A6J7A765</accession>
<dbReference type="CDD" id="cd07035">
    <property type="entry name" value="TPP_PYR_POX_like"/>
    <property type="match status" value="1"/>
</dbReference>
<dbReference type="PANTHER" id="PTHR18968">
    <property type="entry name" value="THIAMINE PYROPHOSPHATE ENZYMES"/>
    <property type="match status" value="1"/>
</dbReference>
<evidence type="ECO:0000259" key="5">
    <source>
        <dbReference type="Pfam" id="PF02775"/>
    </source>
</evidence>
<dbReference type="Gene3D" id="3.40.50.970">
    <property type="match status" value="2"/>
</dbReference>
<dbReference type="EMBL" id="CAFABF010000035">
    <property type="protein sequence ID" value="CAB4828642.1"/>
    <property type="molecule type" value="Genomic_DNA"/>
</dbReference>
<evidence type="ECO:0000259" key="4">
    <source>
        <dbReference type="Pfam" id="PF00205"/>
    </source>
</evidence>
<evidence type="ECO:0000259" key="6">
    <source>
        <dbReference type="Pfam" id="PF02776"/>
    </source>
</evidence>
<dbReference type="Gene3D" id="3.40.50.1220">
    <property type="entry name" value="TPP-binding domain"/>
    <property type="match status" value="1"/>
</dbReference>
<feature type="domain" description="Thiamine pyrophosphate enzyme TPP-binding" evidence="5">
    <location>
        <begin position="414"/>
        <end position="563"/>
    </location>
</feature>
<evidence type="ECO:0000256" key="1">
    <source>
        <dbReference type="ARBA" id="ARBA00007812"/>
    </source>
</evidence>
<dbReference type="GO" id="GO:0003984">
    <property type="term" value="F:acetolactate synthase activity"/>
    <property type="evidence" value="ECO:0007669"/>
    <property type="project" value="TreeGrafter"/>
</dbReference>
<feature type="domain" description="Thiamine pyrophosphate enzyme central" evidence="4">
    <location>
        <begin position="208"/>
        <end position="339"/>
    </location>
</feature>
<name>A0A6J7A765_9ZZZZ</name>
<reference evidence="7" key="1">
    <citation type="submission" date="2020-05" db="EMBL/GenBank/DDBJ databases">
        <authorList>
            <person name="Chiriac C."/>
            <person name="Salcher M."/>
            <person name="Ghai R."/>
            <person name="Kavagutti S V."/>
        </authorList>
    </citation>
    <scope>NUCLEOTIDE SEQUENCE</scope>
</reference>
<dbReference type="GO" id="GO:0009099">
    <property type="term" value="P:L-valine biosynthetic process"/>
    <property type="evidence" value="ECO:0007669"/>
    <property type="project" value="TreeGrafter"/>
</dbReference>
<dbReference type="SUPFAM" id="SSF52518">
    <property type="entry name" value="Thiamin diphosphate-binding fold (THDP-binding)"/>
    <property type="match status" value="2"/>
</dbReference>
<dbReference type="Pfam" id="PF02775">
    <property type="entry name" value="TPP_enzyme_C"/>
    <property type="match status" value="1"/>
</dbReference>
<dbReference type="AlphaFoldDB" id="A0A6J7A765"/>
<dbReference type="InterPro" id="IPR012000">
    <property type="entry name" value="Thiamin_PyroP_enz_cen_dom"/>
</dbReference>
<dbReference type="PANTHER" id="PTHR18968:SF9">
    <property type="entry name" value="3D-(3,5_4)-TRIHYDROXYCYCLOHEXANE-1,2-DIONE HYDROLASE"/>
    <property type="match status" value="1"/>
</dbReference>
<dbReference type="InterPro" id="IPR012001">
    <property type="entry name" value="Thiamin_PyroP_enz_TPP-bd_dom"/>
</dbReference>
<dbReference type="CDD" id="cd00568">
    <property type="entry name" value="TPP_enzymes"/>
    <property type="match status" value="1"/>
</dbReference>
<dbReference type="GO" id="GO:0009097">
    <property type="term" value="P:isoleucine biosynthetic process"/>
    <property type="evidence" value="ECO:0007669"/>
    <property type="project" value="TreeGrafter"/>
</dbReference>
<evidence type="ECO:0000313" key="7">
    <source>
        <dbReference type="EMBL" id="CAB4828642.1"/>
    </source>
</evidence>
<dbReference type="InterPro" id="IPR029035">
    <property type="entry name" value="DHS-like_NAD/FAD-binding_dom"/>
</dbReference>
<dbReference type="GO" id="GO:0030976">
    <property type="term" value="F:thiamine pyrophosphate binding"/>
    <property type="evidence" value="ECO:0007669"/>
    <property type="project" value="InterPro"/>
</dbReference>
<sequence length="599" mass="63852">MNQAVSTSPMTVSQGLVQGLINQGVKKFFVVFGHGTTDLGEALRVASLSQQISVIPCRNEIEASHAATALRWVTGEAVAVVTSIGPGALQAVSASLVASSNGIGVWFLLGDETTHDEGDNMQQIVGKGQSAYFKMFSQIAETYLLHTPEAIYSAIRKGTAVTNHPSRQQPFLLLLPINVQPKIISDFNFDRLGKIENVQIGPANLGQIQKAAKSLNSGKKIAIKIGRGAKGSGPLLQKLASSIDGVFVMSPSSLGIVPSSLDSNMGVGGTKGSISGNFAMENAEILIVVGSRAVCQSDCSRTGYPKVERVINLNADVFSAQHYDKSITLVGDISQTLELLISEITKTSQEKNTDQNWKTECLAKKKEWQSHVKLKISKSPISDRTWARPVMTQPAVVSEVLNWVRKNDLKVFFDAGDVQANGFQLAEVDTEGWFFSESGASYMGFASSALLAGGVASEKFYGVAITGDGSFMMNPQVLIDAVHTKTQGCIVLLDNQRMGAISSLQIDQYGHDFSTSDDVHVDYVAFANAVSGVKGIYGGTTTAELSAALKQAREFAGLSVVHVPVYFGAEDGGGLGSFGRWNVGPWVFEVEKLIAGGSI</sequence>
<dbReference type="InterPro" id="IPR011766">
    <property type="entry name" value="TPP_enzyme_TPP-bd"/>
</dbReference>
<dbReference type="Pfam" id="PF00205">
    <property type="entry name" value="TPP_enzyme_M"/>
    <property type="match status" value="1"/>
</dbReference>
<feature type="domain" description="Thiamine pyrophosphate enzyme N-terminal TPP-binding" evidence="6">
    <location>
        <begin position="10"/>
        <end position="123"/>
    </location>
</feature>
<proteinExistence type="inferred from homology"/>
<evidence type="ECO:0000256" key="2">
    <source>
        <dbReference type="ARBA" id="ARBA00023052"/>
    </source>
</evidence>
<dbReference type="InterPro" id="IPR045229">
    <property type="entry name" value="TPP_enz"/>
</dbReference>
<dbReference type="GO" id="GO:0050660">
    <property type="term" value="F:flavin adenine dinucleotide binding"/>
    <property type="evidence" value="ECO:0007669"/>
    <property type="project" value="TreeGrafter"/>
</dbReference>
<comment type="similarity">
    <text evidence="1 3">Belongs to the TPP enzyme family.</text>
</comment>
<organism evidence="7">
    <name type="scientific">freshwater metagenome</name>
    <dbReference type="NCBI Taxonomy" id="449393"/>
    <lineage>
        <taxon>unclassified sequences</taxon>
        <taxon>metagenomes</taxon>
        <taxon>ecological metagenomes</taxon>
    </lineage>
</organism>